<name>A0A401UK91_9CLOT</name>
<dbReference type="Gene3D" id="3.30.70.20">
    <property type="match status" value="1"/>
</dbReference>
<dbReference type="InterPro" id="IPR017900">
    <property type="entry name" value="4Fe4S_Fe_S_CS"/>
</dbReference>
<feature type="domain" description="4Fe-4S ferredoxin-type" evidence="4">
    <location>
        <begin position="208"/>
        <end position="237"/>
    </location>
</feature>
<dbReference type="PANTHER" id="PTHR42827:SF1">
    <property type="entry name" value="IRON-SULFUR CLUSTER-BINDING PROTEIN"/>
    <property type="match status" value="1"/>
</dbReference>
<dbReference type="GO" id="GO:0051536">
    <property type="term" value="F:iron-sulfur cluster binding"/>
    <property type="evidence" value="ECO:0007669"/>
    <property type="project" value="UniProtKB-KW"/>
</dbReference>
<protein>
    <submittedName>
        <fullName evidence="5">(Fe-S)-binding protein</fullName>
    </submittedName>
</protein>
<keyword evidence="3" id="KW-0411">Iron-sulfur</keyword>
<evidence type="ECO:0000256" key="1">
    <source>
        <dbReference type="ARBA" id="ARBA00022723"/>
    </source>
</evidence>
<dbReference type="OrthoDB" id="9784571at2"/>
<dbReference type="PROSITE" id="PS51379">
    <property type="entry name" value="4FE4S_FER_2"/>
    <property type="match status" value="1"/>
</dbReference>
<evidence type="ECO:0000259" key="4">
    <source>
        <dbReference type="PROSITE" id="PS51379"/>
    </source>
</evidence>
<keyword evidence="6" id="KW-1185">Reference proteome</keyword>
<organism evidence="5 6">
    <name type="scientific">Clostridium tagluense</name>
    <dbReference type="NCBI Taxonomy" id="360422"/>
    <lineage>
        <taxon>Bacteria</taxon>
        <taxon>Bacillati</taxon>
        <taxon>Bacillota</taxon>
        <taxon>Clostridia</taxon>
        <taxon>Eubacteriales</taxon>
        <taxon>Clostridiaceae</taxon>
        <taxon>Clostridium</taxon>
    </lineage>
</organism>
<dbReference type="AlphaFoldDB" id="A0A401UK91"/>
<dbReference type="PROSITE" id="PS00198">
    <property type="entry name" value="4FE4S_FER_1"/>
    <property type="match status" value="1"/>
</dbReference>
<keyword evidence="1" id="KW-0479">Metal-binding</keyword>
<sequence length="280" mass="31479">MNKQILIKMASDFIENSKENYITNEIAISENVVGMKIFEAPIFGVASSEDRYFTSFKEPSIIGKHFMLPKEWLPEAKSVISFFLPFSQAVKKGNGREKSWPSEEWLHGRIEGQAFINKLCIYIKAELIQADYNSLVPALDKRFWAQAALNSDSAHPEVSFTSTWSERHAAFVCGLGTFGLSKGLITSKGVAGRFGSIITELYLAPDKREYESIYEYCSMCGACIKKCPVNAISIEKGKNHIICSKYLDKTAEKYKPRYGCGKCQIGVPCESRIPKQHNLK</sequence>
<dbReference type="Pfam" id="PF00037">
    <property type="entry name" value="Fer4"/>
    <property type="match status" value="1"/>
</dbReference>
<dbReference type="GO" id="GO:0046872">
    <property type="term" value="F:metal ion binding"/>
    <property type="evidence" value="ECO:0007669"/>
    <property type="project" value="UniProtKB-KW"/>
</dbReference>
<reference evidence="5 6" key="1">
    <citation type="submission" date="2018-11" db="EMBL/GenBank/DDBJ databases">
        <title>Genome sequencing and assembly of Clostridium tagluense strain A121.</title>
        <authorList>
            <person name="Murakami T."/>
            <person name="Segawa T."/>
            <person name="Shcherbakova V.A."/>
            <person name="Mori H."/>
            <person name="Yoshimura Y."/>
        </authorList>
    </citation>
    <scope>NUCLEOTIDE SEQUENCE [LARGE SCALE GENOMIC DNA]</scope>
    <source>
        <strain evidence="5 6">A121</strain>
    </source>
</reference>
<evidence type="ECO:0000256" key="2">
    <source>
        <dbReference type="ARBA" id="ARBA00023004"/>
    </source>
</evidence>
<dbReference type="EMBL" id="BHYK01000007">
    <property type="protein sequence ID" value="GCD09980.1"/>
    <property type="molecule type" value="Genomic_DNA"/>
</dbReference>
<dbReference type="InterPro" id="IPR017896">
    <property type="entry name" value="4Fe4S_Fe-S-bd"/>
</dbReference>
<keyword evidence="2" id="KW-0408">Iron</keyword>
<accession>A0A401UK91</accession>
<gene>
    <name evidence="5" type="ORF">Ctaglu_16030</name>
</gene>
<evidence type="ECO:0000256" key="3">
    <source>
        <dbReference type="ARBA" id="ARBA00023014"/>
    </source>
</evidence>
<dbReference type="SUPFAM" id="SSF54862">
    <property type="entry name" value="4Fe-4S ferredoxins"/>
    <property type="match status" value="1"/>
</dbReference>
<dbReference type="RefSeq" id="WP_124999907.1">
    <property type="nucleotide sequence ID" value="NZ_BHYK01000007.1"/>
</dbReference>
<evidence type="ECO:0000313" key="6">
    <source>
        <dbReference type="Proteomes" id="UP000287872"/>
    </source>
</evidence>
<dbReference type="Proteomes" id="UP000287872">
    <property type="component" value="Unassembled WGS sequence"/>
</dbReference>
<evidence type="ECO:0000313" key="5">
    <source>
        <dbReference type="EMBL" id="GCD09980.1"/>
    </source>
</evidence>
<comment type="caution">
    <text evidence="5">The sequence shown here is derived from an EMBL/GenBank/DDBJ whole genome shotgun (WGS) entry which is preliminary data.</text>
</comment>
<dbReference type="PANTHER" id="PTHR42827">
    <property type="entry name" value="IRON-SULFUR CLUSTER-BINDING PROTEIN-RELATED"/>
    <property type="match status" value="1"/>
</dbReference>
<proteinExistence type="predicted"/>